<accession>A0AAQ1Z8L2</accession>
<evidence type="ECO:0000313" key="2">
    <source>
        <dbReference type="EMBL" id="GEA44764.1"/>
    </source>
</evidence>
<sequence>MTTLTPTHPTVFQINATLTSPFHHGAGSAGNTSLLRTHDVVQPDGHVAHVPFLSAASLRHALRNALAWETARLIDLQPASLTKSAVDLLFTGGAVSSTGAKTDLDMMRRVEENFPALAMLGYAAKSDIITGTMWATDLILVCAENADRLDLTDTTLKPAAHFRSEEFGTRHDQAATPAGKFIEIATGELTTAQMIWDTQVLISGSRLVGEVSLTPAATEAHRTALGAALHLWAPDGHTTLGAKNAQGFGHADITIGDSDSFDGSPDFHADYQQWAKHTEEHAEDIRALLAELG</sequence>
<gene>
    <name evidence="1" type="ORF">Cst04h_02450</name>
    <name evidence="2" type="ORF">Cst04h_29340</name>
</gene>
<evidence type="ECO:0000313" key="1">
    <source>
        <dbReference type="EMBL" id="GEA42075.1"/>
    </source>
</evidence>
<organism evidence="2 3">
    <name type="scientific">Corynebacterium striatum</name>
    <dbReference type="NCBI Taxonomy" id="43770"/>
    <lineage>
        <taxon>Bacteria</taxon>
        <taxon>Bacillati</taxon>
        <taxon>Actinomycetota</taxon>
        <taxon>Actinomycetes</taxon>
        <taxon>Mycobacteriales</taxon>
        <taxon>Corynebacteriaceae</taxon>
        <taxon>Corynebacterium</taxon>
    </lineage>
</organism>
<dbReference type="Proteomes" id="UP000315234">
    <property type="component" value="Unassembled WGS sequence"/>
</dbReference>
<evidence type="ECO:0000313" key="3">
    <source>
        <dbReference type="Proteomes" id="UP000315234"/>
    </source>
</evidence>
<protein>
    <submittedName>
        <fullName evidence="2">Uncharacterized protein</fullName>
    </submittedName>
</protein>
<dbReference type="AlphaFoldDB" id="A0AAQ1Z8L2"/>
<dbReference type="EMBL" id="BJLD01000001">
    <property type="protein sequence ID" value="GEA42075.1"/>
    <property type="molecule type" value="Genomic_DNA"/>
</dbReference>
<comment type="caution">
    <text evidence="2">The sequence shown here is derived from an EMBL/GenBank/DDBJ whole genome shotgun (WGS) entry which is preliminary data.</text>
</comment>
<dbReference type="RefSeq" id="WP_005529624.1">
    <property type="nucleotide sequence ID" value="NZ_BJLD01000001.1"/>
</dbReference>
<dbReference type="EMBL" id="BJLD01000022">
    <property type="protein sequence ID" value="GEA44764.1"/>
    <property type="molecule type" value="Genomic_DNA"/>
</dbReference>
<proteinExistence type="predicted"/>
<name>A0AAQ1Z8L2_CORST</name>
<reference evidence="2 3" key="1">
    <citation type="submission" date="2019-06" db="EMBL/GenBank/DDBJ databases">
        <title>Draft genome sequence of Corynebacterium striatum NBRC 15291.</title>
        <authorList>
            <person name="Miura T."/>
            <person name="Furukawa M."/>
            <person name="Shimamura M."/>
            <person name="Ohyama Y."/>
            <person name="Yamazoe A."/>
            <person name="Kawasaki H."/>
        </authorList>
    </citation>
    <scope>NUCLEOTIDE SEQUENCE [LARGE SCALE GENOMIC DNA]</scope>
    <source>
        <strain evidence="2 3">NBRC 15291</strain>
    </source>
</reference>